<comment type="caution">
    <text evidence="1">The sequence shown here is derived from an EMBL/GenBank/DDBJ whole genome shotgun (WGS) entry which is preliminary data.</text>
</comment>
<accession>A0A4R7C8Z8</accession>
<organism evidence="1 2">
    <name type="scientific">Enterovirga rhinocerotis</name>
    <dbReference type="NCBI Taxonomy" id="1339210"/>
    <lineage>
        <taxon>Bacteria</taxon>
        <taxon>Pseudomonadati</taxon>
        <taxon>Pseudomonadota</taxon>
        <taxon>Alphaproteobacteria</taxon>
        <taxon>Hyphomicrobiales</taxon>
        <taxon>Methylobacteriaceae</taxon>
        <taxon>Enterovirga</taxon>
    </lineage>
</organism>
<evidence type="ECO:0000313" key="2">
    <source>
        <dbReference type="Proteomes" id="UP000295122"/>
    </source>
</evidence>
<dbReference type="RefSeq" id="WP_133768763.1">
    <property type="nucleotide sequence ID" value="NZ_SNZR01000011.1"/>
</dbReference>
<gene>
    <name evidence="1" type="ORF">EV668_1062</name>
</gene>
<reference evidence="1 2" key="1">
    <citation type="submission" date="2019-03" db="EMBL/GenBank/DDBJ databases">
        <title>Genomic Encyclopedia of Type Strains, Phase IV (KMG-IV): sequencing the most valuable type-strain genomes for metagenomic binning, comparative biology and taxonomic classification.</title>
        <authorList>
            <person name="Goeker M."/>
        </authorList>
    </citation>
    <scope>NUCLEOTIDE SEQUENCE [LARGE SCALE GENOMIC DNA]</scope>
    <source>
        <strain evidence="1 2">DSM 25903</strain>
    </source>
</reference>
<keyword evidence="2" id="KW-1185">Reference proteome</keyword>
<sequence length="80" mass="8877">MAARSDHSRRQRAVGPNDIDHVEVWGGIAKEQRIPVYGVEYVLGDGSRICMSLRPDLAEAMLDARELADGRRYPIVEGSP</sequence>
<name>A0A4R7C8Z8_9HYPH</name>
<proteinExistence type="predicted"/>
<evidence type="ECO:0000313" key="1">
    <source>
        <dbReference type="EMBL" id="TDR93795.1"/>
    </source>
</evidence>
<dbReference type="AlphaFoldDB" id="A0A4R7C8Z8"/>
<protein>
    <submittedName>
        <fullName evidence="1">Uncharacterized protein</fullName>
    </submittedName>
</protein>
<dbReference type="Proteomes" id="UP000295122">
    <property type="component" value="Unassembled WGS sequence"/>
</dbReference>
<dbReference type="EMBL" id="SNZR01000011">
    <property type="protein sequence ID" value="TDR93795.1"/>
    <property type="molecule type" value="Genomic_DNA"/>
</dbReference>